<dbReference type="AlphaFoldDB" id="A0A139WR18"/>
<dbReference type="RefSeq" id="WP_017741069.1">
    <property type="nucleotide sequence ID" value="NZ_KQ976355.1"/>
</dbReference>
<name>A0A139WR18_9CYAN</name>
<protein>
    <submittedName>
        <fullName evidence="1">Uncharacterized protein</fullName>
    </submittedName>
</protein>
<gene>
    <name evidence="1" type="ORF">WA1_50095</name>
</gene>
<proteinExistence type="predicted"/>
<dbReference type="Proteomes" id="UP000076925">
    <property type="component" value="Unassembled WGS sequence"/>
</dbReference>
<evidence type="ECO:0000313" key="1">
    <source>
        <dbReference type="EMBL" id="KYC34880.1"/>
    </source>
</evidence>
<evidence type="ECO:0000313" key="2">
    <source>
        <dbReference type="Proteomes" id="UP000076925"/>
    </source>
</evidence>
<sequence length="156" mass="18184">MDNAPPKVLRDKKLFSLEKTQQPPKSIIHVTSNSSGSLYRYLKNVQLKSGEIAFYPRVVERDPDNLNHWYWGYNYKVKEDGSWKSKSLSVPREKVYTVQCMIERDAPVDAIKAFIKVLRDKSDNFLKKEDCEAASPYSEKVLRDEPFFSLERSQCN</sequence>
<comment type="caution">
    <text evidence="1">The sequence shown here is derived from an EMBL/GenBank/DDBJ whole genome shotgun (WGS) entry which is preliminary data.</text>
</comment>
<accession>A0A139WR18</accession>
<reference evidence="1 2" key="1">
    <citation type="journal article" date="2013" name="Genome Biol. Evol.">
        <title>Genomes of Stigonematalean cyanobacteria (subsection V) and the evolution of oxygenic photosynthesis from prokaryotes to plastids.</title>
        <authorList>
            <person name="Dagan T."/>
            <person name="Roettger M."/>
            <person name="Stucken K."/>
            <person name="Landan G."/>
            <person name="Koch R."/>
            <person name="Major P."/>
            <person name="Gould S.B."/>
            <person name="Goremykin V.V."/>
            <person name="Rippka R."/>
            <person name="Tandeau de Marsac N."/>
            <person name="Gugger M."/>
            <person name="Lockhart P.J."/>
            <person name="Allen J.F."/>
            <person name="Brune I."/>
            <person name="Maus I."/>
            <person name="Puhler A."/>
            <person name="Martin W.F."/>
        </authorList>
    </citation>
    <scope>NUCLEOTIDE SEQUENCE [LARGE SCALE GENOMIC DNA]</scope>
    <source>
        <strain evidence="1 2">PCC 7110</strain>
    </source>
</reference>
<dbReference type="EMBL" id="ANNX02000064">
    <property type="protein sequence ID" value="KYC34880.1"/>
    <property type="molecule type" value="Genomic_DNA"/>
</dbReference>
<keyword evidence="2" id="KW-1185">Reference proteome</keyword>
<dbReference type="OrthoDB" id="513026at2"/>
<organism evidence="1 2">
    <name type="scientific">Scytonema hofmannii PCC 7110</name>
    <dbReference type="NCBI Taxonomy" id="128403"/>
    <lineage>
        <taxon>Bacteria</taxon>
        <taxon>Bacillati</taxon>
        <taxon>Cyanobacteriota</taxon>
        <taxon>Cyanophyceae</taxon>
        <taxon>Nostocales</taxon>
        <taxon>Scytonemataceae</taxon>
        <taxon>Scytonema</taxon>
    </lineage>
</organism>